<keyword evidence="7 10" id="KW-0274">FAD</keyword>
<evidence type="ECO:0000256" key="4">
    <source>
        <dbReference type="ARBA" id="ARBA00022679"/>
    </source>
</evidence>
<dbReference type="Gene3D" id="3.50.50.60">
    <property type="entry name" value="FAD/NAD(P)-binding domain"/>
    <property type="match status" value="1"/>
</dbReference>
<dbReference type="InterPro" id="IPR023032">
    <property type="entry name" value="tRNA_MAMT_biosynth_bifunc_MnmC"/>
</dbReference>
<dbReference type="EMBL" id="MJMN01000035">
    <property type="protein sequence ID" value="OMG80698.1"/>
    <property type="molecule type" value="Genomic_DNA"/>
</dbReference>
<proteinExistence type="inferred from homology"/>
<dbReference type="NCBIfam" id="TIGR03197">
    <property type="entry name" value="MnmC_Cterm"/>
    <property type="match status" value="1"/>
</dbReference>
<keyword evidence="5 10" id="KW-0949">S-adenosyl-L-methionine</keyword>
<dbReference type="GO" id="GO:0050660">
    <property type="term" value="F:flavin adenine dinucleotide binding"/>
    <property type="evidence" value="ECO:0007669"/>
    <property type="project" value="UniProtKB-UniRule"/>
</dbReference>
<evidence type="ECO:0000256" key="10">
    <source>
        <dbReference type="HAMAP-Rule" id="MF_01102"/>
    </source>
</evidence>
<comment type="cofactor">
    <cofactor evidence="10">
        <name>FAD</name>
        <dbReference type="ChEBI" id="CHEBI:57692"/>
    </cofactor>
</comment>
<dbReference type="Gene3D" id="3.40.50.150">
    <property type="entry name" value="Vaccinia Virus protein VP39"/>
    <property type="match status" value="1"/>
</dbReference>
<protein>
    <recommendedName>
        <fullName evidence="10">tRNA 5-methylaminomethyl-2-thiouridine biosynthesis bifunctional protein MnmC</fullName>
        <shortName evidence="10">tRNA mnm(5)s(2)U biosynthesis bifunctional protein</shortName>
    </recommendedName>
    <domain>
        <recommendedName>
            <fullName evidence="10">tRNA (mnm(5)s(2)U34)-methyltransferase</fullName>
            <ecNumber evidence="10">2.1.1.61</ecNumber>
        </recommendedName>
    </domain>
    <domain>
        <recommendedName>
            <fullName evidence="10">FAD-dependent cmnm(5)s(2)U34 oxidoreductase</fullName>
            <ecNumber evidence="10">1.5.-.-</ecNumber>
        </recommendedName>
    </domain>
</protein>
<dbReference type="RefSeq" id="WP_076414493.1">
    <property type="nucleotide sequence ID" value="NZ_AP028040.1"/>
</dbReference>
<keyword evidence="3 10" id="KW-0285">Flavoprotein</keyword>
<evidence type="ECO:0000256" key="6">
    <source>
        <dbReference type="ARBA" id="ARBA00022694"/>
    </source>
</evidence>
<comment type="similarity">
    <text evidence="10">In the C-terminal section; belongs to the DAO family.</text>
</comment>
<feature type="region of interest" description="tRNA (mnm(5)s(2)U34)-methyltransferase" evidence="10">
    <location>
        <begin position="1"/>
        <end position="238"/>
    </location>
</feature>
<gene>
    <name evidence="10" type="primary">mnmC</name>
    <name evidence="13" type="ORF">BIZ92_12460</name>
</gene>
<evidence type="ECO:0000256" key="9">
    <source>
        <dbReference type="ARBA" id="ARBA00023268"/>
    </source>
</evidence>
<evidence type="ECO:0000313" key="14">
    <source>
        <dbReference type="Proteomes" id="UP000187251"/>
    </source>
</evidence>
<evidence type="ECO:0000256" key="5">
    <source>
        <dbReference type="ARBA" id="ARBA00022691"/>
    </source>
</evidence>
<dbReference type="GO" id="GO:0005737">
    <property type="term" value="C:cytoplasm"/>
    <property type="evidence" value="ECO:0007669"/>
    <property type="project" value="UniProtKB-SubCell"/>
</dbReference>
<reference evidence="13 14" key="1">
    <citation type="submission" date="2016-09" db="EMBL/GenBank/DDBJ databases">
        <title>Phylogenomics of Achromobacter.</title>
        <authorList>
            <person name="Jeukens J."/>
            <person name="Freschi L."/>
            <person name="Vincent A.T."/>
            <person name="Emond-Rheault J.-G."/>
            <person name="Kukavica-Ibrulj I."/>
            <person name="Charette S.J."/>
            <person name="Levesque R.C."/>
        </authorList>
    </citation>
    <scope>NUCLEOTIDE SEQUENCE [LARGE SCALE GENOMIC DNA]</scope>
    <source>
        <strain evidence="13 14">AUS488</strain>
    </source>
</reference>
<evidence type="ECO:0000259" key="11">
    <source>
        <dbReference type="Pfam" id="PF01266"/>
    </source>
</evidence>
<keyword evidence="8 10" id="KW-0560">Oxidoreductase</keyword>
<dbReference type="NCBIfam" id="NF033855">
    <property type="entry name" value="tRNA_MNMC2"/>
    <property type="match status" value="1"/>
</dbReference>
<dbReference type="PANTHER" id="PTHR13847:SF283">
    <property type="entry name" value="TRNA 5-METHYLAMINOMETHYL-2-THIOURIDINE BIOSYNTHESIS BIFUNCTIONAL PROTEIN MNMC"/>
    <property type="match status" value="1"/>
</dbReference>
<comment type="function">
    <text evidence="10">Catalyzes the last two steps in the biosynthesis of 5-methylaminomethyl-2-thiouridine (mnm(5)s(2)U) at the wobble position (U34) in tRNA. Catalyzes the FAD-dependent demodification of cmnm(5)s(2)U34 to nm(5)s(2)U34, followed by the transfer of a methyl group from S-adenosyl-L-methionine to nm(5)s(2)U34, to form mnm(5)s(2)U34.</text>
</comment>
<dbReference type="GO" id="GO:0004808">
    <property type="term" value="F:tRNA (5-methylaminomethyl-2-thiouridylate)(34)-methyltransferase activity"/>
    <property type="evidence" value="ECO:0007669"/>
    <property type="project" value="UniProtKB-EC"/>
</dbReference>
<dbReference type="EC" id="1.5.-.-" evidence="10"/>
<sequence>MSSSYVPLTPAVAGFDEQGRLYSPAYGDVYHSPSGALGQAEHVFLRGNGLPERWRGRDAFTVCETGFGLGLNFLALWRAWRDDPQRARRLHVVSLEAHPFGREDLAALLARHAPDALAPLAAQLAAQWPPLLPGLHRLEFEGGAVTLTLGFGDAQALAPRLSARVDAYFLDGFAPERNPRMWEAPLLKGLARLAAPDATVATWACTGELRRALQEAGFAVRRAPGYGGKWHMTAGMATAGADAAPAAVGENARHALVVGGGLAGAGIAQALALRGWDVTVLDAGLARGVPAHAGHVAAALTPVLARDDNARARLSRAGSGRALARWAGLPGGAAPRVCGTVQLERDAGRAAALADTLATLAFPADWARAVSRDEASALAGLSLARGGVFFGQGMLVQPSELIPALLATPGVRAVPGCVARVERGAGGWRALDAAGATLARADHVILANAFGAQQVLAASNLLAALPRVAQMHALAGEVTLVPAAALDGGPRCVVGGEGYLLPDTGRGCVAGSTYVHGASEALIGAEGQRVTLDKAAGLLGEGFAAFHALAPGSLPGWAGWRAVLPGRLPAVGELPHAPGLWLAVGYASRGLSWSALMGDLIAARLCGEPSPLETDLAGLIAPR</sequence>
<name>A0A1R1JMY8_ALCXX</name>
<comment type="caution">
    <text evidence="13">The sequence shown here is derived from an EMBL/GenBank/DDBJ whole genome shotgun (WGS) entry which is preliminary data.</text>
</comment>
<keyword evidence="1 10" id="KW-0963">Cytoplasm</keyword>
<dbReference type="InterPro" id="IPR008471">
    <property type="entry name" value="MnmC-like_methylTransf"/>
</dbReference>
<feature type="domain" description="FAD dependent oxidoreductase" evidence="11">
    <location>
        <begin position="255"/>
        <end position="604"/>
    </location>
</feature>
<dbReference type="Pfam" id="PF01266">
    <property type="entry name" value="DAO"/>
    <property type="match status" value="1"/>
</dbReference>
<evidence type="ECO:0000256" key="7">
    <source>
        <dbReference type="ARBA" id="ARBA00022827"/>
    </source>
</evidence>
<dbReference type="InterPro" id="IPR006076">
    <property type="entry name" value="FAD-dep_OxRdtase"/>
</dbReference>
<dbReference type="InterPro" id="IPR017610">
    <property type="entry name" value="tRNA_S-uridine_synth_MnmC_C"/>
</dbReference>
<dbReference type="HAMAP" id="MF_01102">
    <property type="entry name" value="MnmC"/>
    <property type="match status" value="1"/>
</dbReference>
<evidence type="ECO:0000256" key="2">
    <source>
        <dbReference type="ARBA" id="ARBA00022603"/>
    </source>
</evidence>
<dbReference type="GO" id="GO:0016645">
    <property type="term" value="F:oxidoreductase activity, acting on the CH-NH group of donors"/>
    <property type="evidence" value="ECO:0007669"/>
    <property type="project" value="InterPro"/>
</dbReference>
<feature type="region of interest" description="FAD-dependent cmnm(5)s(2)U34 oxidoreductase" evidence="10">
    <location>
        <begin position="258"/>
        <end position="623"/>
    </location>
</feature>
<evidence type="ECO:0000256" key="8">
    <source>
        <dbReference type="ARBA" id="ARBA00023002"/>
    </source>
</evidence>
<dbReference type="OrthoDB" id="9786494at2"/>
<dbReference type="Gene3D" id="3.30.9.10">
    <property type="entry name" value="D-Amino Acid Oxidase, subunit A, domain 2"/>
    <property type="match status" value="1"/>
</dbReference>
<accession>A0A1R1JMY8</accession>
<comment type="subcellular location">
    <subcellularLocation>
        <location evidence="10">Cytoplasm</location>
    </subcellularLocation>
</comment>
<dbReference type="Proteomes" id="UP000187251">
    <property type="component" value="Unassembled WGS sequence"/>
</dbReference>
<dbReference type="Pfam" id="PF05430">
    <property type="entry name" value="Methyltransf_30"/>
    <property type="match status" value="1"/>
</dbReference>
<dbReference type="PANTHER" id="PTHR13847">
    <property type="entry name" value="SARCOSINE DEHYDROGENASE-RELATED"/>
    <property type="match status" value="1"/>
</dbReference>
<comment type="similarity">
    <text evidence="10">In the N-terminal section; belongs to the methyltransferase superfamily. tRNA (mnm(5)s(2)U34)-methyltransferase family.</text>
</comment>
<comment type="catalytic activity">
    <reaction evidence="10">
        <text>5-aminomethyl-2-thiouridine(34) in tRNA + S-adenosyl-L-methionine = 5-methylaminomethyl-2-thiouridine(34) in tRNA + S-adenosyl-L-homocysteine + H(+)</text>
        <dbReference type="Rhea" id="RHEA:19569"/>
        <dbReference type="Rhea" id="RHEA-COMP:10195"/>
        <dbReference type="Rhea" id="RHEA-COMP:10197"/>
        <dbReference type="ChEBI" id="CHEBI:15378"/>
        <dbReference type="ChEBI" id="CHEBI:57856"/>
        <dbReference type="ChEBI" id="CHEBI:59789"/>
        <dbReference type="ChEBI" id="CHEBI:74454"/>
        <dbReference type="ChEBI" id="CHEBI:74455"/>
        <dbReference type="EC" id="2.1.1.61"/>
    </reaction>
</comment>
<evidence type="ECO:0000256" key="3">
    <source>
        <dbReference type="ARBA" id="ARBA00022630"/>
    </source>
</evidence>
<dbReference type="InterPro" id="IPR047785">
    <property type="entry name" value="tRNA_MNMC2"/>
</dbReference>
<feature type="domain" description="MnmC-like methyltransferase" evidence="12">
    <location>
        <begin position="118"/>
        <end position="236"/>
    </location>
</feature>
<keyword evidence="9 10" id="KW-0511">Multifunctional enzyme</keyword>
<keyword evidence="6 10" id="KW-0819">tRNA processing</keyword>
<dbReference type="AlphaFoldDB" id="A0A1R1JMY8"/>
<dbReference type="GO" id="GO:0002097">
    <property type="term" value="P:tRNA wobble base modification"/>
    <property type="evidence" value="ECO:0007669"/>
    <property type="project" value="UniProtKB-UniRule"/>
</dbReference>
<dbReference type="EC" id="2.1.1.61" evidence="10"/>
<evidence type="ECO:0000259" key="12">
    <source>
        <dbReference type="Pfam" id="PF05430"/>
    </source>
</evidence>
<organism evidence="13 14">
    <name type="scientific">Alcaligenes xylosoxydans xylosoxydans</name>
    <name type="common">Achromobacter xylosoxidans</name>
    <dbReference type="NCBI Taxonomy" id="85698"/>
    <lineage>
        <taxon>Bacteria</taxon>
        <taxon>Pseudomonadati</taxon>
        <taxon>Pseudomonadota</taxon>
        <taxon>Betaproteobacteria</taxon>
        <taxon>Burkholderiales</taxon>
        <taxon>Alcaligenaceae</taxon>
        <taxon>Achromobacter</taxon>
    </lineage>
</organism>
<dbReference type="InterPro" id="IPR029063">
    <property type="entry name" value="SAM-dependent_MTases_sf"/>
</dbReference>
<keyword evidence="2 10" id="KW-0489">Methyltransferase</keyword>
<evidence type="ECO:0000256" key="1">
    <source>
        <dbReference type="ARBA" id="ARBA00022490"/>
    </source>
</evidence>
<evidence type="ECO:0000313" key="13">
    <source>
        <dbReference type="EMBL" id="OMG80698.1"/>
    </source>
</evidence>
<dbReference type="GO" id="GO:0032259">
    <property type="term" value="P:methylation"/>
    <property type="evidence" value="ECO:0007669"/>
    <property type="project" value="UniProtKB-KW"/>
</dbReference>
<dbReference type="SUPFAM" id="SSF51905">
    <property type="entry name" value="FAD/NAD(P)-binding domain"/>
    <property type="match status" value="1"/>
</dbReference>
<dbReference type="InterPro" id="IPR036188">
    <property type="entry name" value="FAD/NAD-bd_sf"/>
</dbReference>
<keyword evidence="4 10" id="KW-0808">Transferase</keyword>